<gene>
    <name evidence="5" type="ORF">IDJ81_08255</name>
</gene>
<dbReference type="InterPro" id="IPR001647">
    <property type="entry name" value="HTH_TetR"/>
</dbReference>
<dbReference type="RefSeq" id="WP_205440804.1">
    <property type="nucleotide sequence ID" value="NZ_CP061510.1"/>
</dbReference>
<keyword evidence="1" id="KW-0678">Repressor</keyword>
<evidence type="ECO:0000259" key="4">
    <source>
        <dbReference type="PROSITE" id="PS50977"/>
    </source>
</evidence>
<dbReference type="EMBL" id="CP061510">
    <property type="protein sequence ID" value="QSB43399.1"/>
    <property type="molecule type" value="Genomic_DNA"/>
</dbReference>
<proteinExistence type="predicted"/>
<organism evidence="5 6">
    <name type="scientific">Tsuneonella flava</name>
    <dbReference type="NCBI Taxonomy" id="2055955"/>
    <lineage>
        <taxon>Bacteria</taxon>
        <taxon>Pseudomonadati</taxon>
        <taxon>Pseudomonadota</taxon>
        <taxon>Alphaproteobacteria</taxon>
        <taxon>Sphingomonadales</taxon>
        <taxon>Erythrobacteraceae</taxon>
        <taxon>Tsuneonella</taxon>
    </lineage>
</organism>
<evidence type="ECO:0000256" key="1">
    <source>
        <dbReference type="ARBA" id="ARBA00022491"/>
    </source>
</evidence>
<name>A0ABX7K5W9_9SPHN</name>
<dbReference type="InterPro" id="IPR050109">
    <property type="entry name" value="HTH-type_TetR-like_transc_reg"/>
</dbReference>
<dbReference type="PANTHER" id="PTHR30055:SF241">
    <property type="entry name" value="TRANSCRIPTIONAL REGULATORY PROTEIN"/>
    <property type="match status" value="1"/>
</dbReference>
<dbReference type="Pfam" id="PF13977">
    <property type="entry name" value="TetR_C_6"/>
    <property type="match status" value="1"/>
</dbReference>
<evidence type="ECO:0000313" key="6">
    <source>
        <dbReference type="Proteomes" id="UP000663637"/>
    </source>
</evidence>
<accession>A0ABX7K5W9</accession>
<dbReference type="Gene3D" id="1.10.357.10">
    <property type="entry name" value="Tetracycline Repressor, domain 2"/>
    <property type="match status" value="1"/>
</dbReference>
<dbReference type="InterPro" id="IPR009057">
    <property type="entry name" value="Homeodomain-like_sf"/>
</dbReference>
<dbReference type="InterPro" id="IPR039538">
    <property type="entry name" value="BetI_C"/>
</dbReference>
<evidence type="ECO:0000256" key="2">
    <source>
        <dbReference type="ARBA" id="ARBA00023125"/>
    </source>
</evidence>
<keyword evidence="2 3" id="KW-0238">DNA-binding</keyword>
<feature type="domain" description="HTH tetR-type" evidence="4">
    <location>
        <begin position="10"/>
        <end position="70"/>
    </location>
</feature>
<dbReference type="Proteomes" id="UP000663637">
    <property type="component" value="Chromosome"/>
</dbReference>
<evidence type="ECO:0000313" key="5">
    <source>
        <dbReference type="EMBL" id="QSB43399.1"/>
    </source>
</evidence>
<dbReference type="PROSITE" id="PS50977">
    <property type="entry name" value="HTH_TETR_2"/>
    <property type="match status" value="1"/>
</dbReference>
<dbReference type="PANTHER" id="PTHR30055">
    <property type="entry name" value="HTH-TYPE TRANSCRIPTIONAL REGULATOR RUTR"/>
    <property type="match status" value="1"/>
</dbReference>
<evidence type="ECO:0000256" key="3">
    <source>
        <dbReference type="PROSITE-ProRule" id="PRU00335"/>
    </source>
</evidence>
<reference evidence="5 6" key="1">
    <citation type="submission" date="2020-09" db="EMBL/GenBank/DDBJ databases">
        <title>Complete genome sequence of altererythrobacter flavus SS-21NJ, isolated from Dongying oil sludge in Shandong province.</title>
        <authorList>
            <person name="Sun S."/>
            <person name="Zhang Z."/>
        </authorList>
    </citation>
    <scope>NUCLEOTIDE SEQUENCE [LARGE SCALE GENOMIC DNA]</scope>
    <source>
        <strain evidence="5 6">SS-21NJ</strain>
    </source>
</reference>
<sequence length="201" mass="21983">MRKTREQGRQETRQRLIAAGQAAIVREGIGALSLRGVCEEAGYSQGAFYSNFSSRDELLLTIMELHIHTEVEVLRNIVQFARQETLGDLLSAVAERLASTAKDTQWSLLAIELQLHAQRDAQFSNAYNDAKAGYHTEFALLVDDITSHFGLTPALPSLQIAIGLYALWSGLVVQGTVPGALPRDQIFLAFLRAIAGPPHAA</sequence>
<feature type="DNA-binding region" description="H-T-H motif" evidence="3">
    <location>
        <begin position="33"/>
        <end position="52"/>
    </location>
</feature>
<keyword evidence="6" id="KW-1185">Reference proteome</keyword>
<protein>
    <submittedName>
        <fullName evidence="5">TetR/AcrR family transcriptional regulator</fullName>
    </submittedName>
</protein>
<dbReference type="Pfam" id="PF00440">
    <property type="entry name" value="TetR_N"/>
    <property type="match status" value="1"/>
</dbReference>
<dbReference type="SUPFAM" id="SSF46689">
    <property type="entry name" value="Homeodomain-like"/>
    <property type="match status" value="1"/>
</dbReference>